<name>A0A9D2MB50_9FIRM</name>
<sequence>MAAYPLFLVYLCQLITLQDGAAVAAWVDGHTAAVFWTYGVLFLAEAAVLALTGRLFPAALAVTLPTVLFAVANHLKEAVNGAPILASDLAMAGQAGEIASFLRPGMDLGSGTAAGLWLAAGGVALAFLFSRGRGSRPRRERLLGGALALSLLLNLLWGPAAAALLPGEEGESQSQRNDRLGLLAGITAALRESAMEAPGDYSENSMNRILLELEGRQEAADSGGTRPNVVLIVSESFFDVTRLPGVTFREDPIPTFRALREAYGGGTFLSGAYAGGTGNVEMELFTGIPSAFPGAAESLTSLSGEDAYERAPSLVKTFAGQGYQTVMVHSYNDSLYNRARNMPAIGFDTVLYDRDFTVEKTYAGGYLSDGTLARQLIAAFEAKEEGPIFLYGLSMENHQPYFSGKFDAPSGVDYDAPALTGEALGAFDALVHGLRDADAALGELVDYFSDCEEPVLLIFLGDHLPGLSLEGGGSIYARLGAVDSSDTGDWDAETMERMHRTDYLVWNNYGAEPAAPETVSVTGLGVQILDWAGLWKPLWFTWVEEAMEEMLLYRERLFVASDGSAWEEPPEEYAPLVATYRALVYDMLYGEGYIAPELTGYTPETP</sequence>
<keyword evidence="5 7" id="KW-1133">Transmembrane helix</keyword>
<dbReference type="AlphaFoldDB" id="A0A9D2MB50"/>
<dbReference type="InterPro" id="IPR000917">
    <property type="entry name" value="Sulfatase_N"/>
</dbReference>
<dbReference type="CDD" id="cd16015">
    <property type="entry name" value="LTA_synthase"/>
    <property type="match status" value="1"/>
</dbReference>
<dbReference type="InterPro" id="IPR017850">
    <property type="entry name" value="Alkaline_phosphatase_core_sf"/>
</dbReference>
<gene>
    <name evidence="9" type="ORF">H9714_02510</name>
</gene>
<dbReference type="PANTHER" id="PTHR47371">
    <property type="entry name" value="LIPOTEICHOIC ACID SYNTHASE"/>
    <property type="match status" value="1"/>
</dbReference>
<evidence type="ECO:0000313" key="10">
    <source>
        <dbReference type="Proteomes" id="UP000824208"/>
    </source>
</evidence>
<accession>A0A9D2MB50</accession>
<reference evidence="9" key="2">
    <citation type="submission" date="2021-04" db="EMBL/GenBank/DDBJ databases">
        <authorList>
            <person name="Gilroy R."/>
        </authorList>
    </citation>
    <scope>NUCLEOTIDE SEQUENCE</scope>
    <source>
        <strain evidence="9">CHK189-11263</strain>
    </source>
</reference>
<comment type="caution">
    <text evidence="9">The sequence shown here is derived from an EMBL/GenBank/DDBJ whole genome shotgun (WGS) entry which is preliminary data.</text>
</comment>
<evidence type="ECO:0000256" key="6">
    <source>
        <dbReference type="ARBA" id="ARBA00023136"/>
    </source>
</evidence>
<dbReference type="GO" id="GO:0005886">
    <property type="term" value="C:plasma membrane"/>
    <property type="evidence" value="ECO:0007669"/>
    <property type="project" value="UniProtKB-SubCell"/>
</dbReference>
<protein>
    <submittedName>
        <fullName evidence="9">LTA synthase family protein</fullName>
    </submittedName>
</protein>
<evidence type="ECO:0000313" key="9">
    <source>
        <dbReference type="EMBL" id="HJB56403.1"/>
    </source>
</evidence>
<evidence type="ECO:0000256" key="1">
    <source>
        <dbReference type="ARBA" id="ARBA00004651"/>
    </source>
</evidence>
<keyword evidence="3" id="KW-1003">Cell membrane</keyword>
<dbReference type="EMBL" id="DWYC01000028">
    <property type="protein sequence ID" value="HJB56403.1"/>
    <property type="molecule type" value="Genomic_DNA"/>
</dbReference>
<feature type="transmembrane region" description="Helical" evidence="7">
    <location>
        <begin position="34"/>
        <end position="51"/>
    </location>
</feature>
<keyword evidence="4 7" id="KW-0812">Transmembrane</keyword>
<organism evidence="9 10">
    <name type="scientific">Candidatus Flavonifractor intestinipullorum</name>
    <dbReference type="NCBI Taxonomy" id="2838587"/>
    <lineage>
        <taxon>Bacteria</taxon>
        <taxon>Bacillati</taxon>
        <taxon>Bacillota</taxon>
        <taxon>Clostridia</taxon>
        <taxon>Eubacteriales</taxon>
        <taxon>Oscillospiraceae</taxon>
        <taxon>Flavonifractor</taxon>
    </lineage>
</organism>
<evidence type="ECO:0000256" key="2">
    <source>
        <dbReference type="ARBA" id="ARBA00004936"/>
    </source>
</evidence>
<keyword evidence="6 7" id="KW-0472">Membrane</keyword>
<evidence type="ECO:0000256" key="7">
    <source>
        <dbReference type="SAM" id="Phobius"/>
    </source>
</evidence>
<evidence type="ECO:0000256" key="5">
    <source>
        <dbReference type="ARBA" id="ARBA00022989"/>
    </source>
</evidence>
<reference evidence="9" key="1">
    <citation type="journal article" date="2021" name="PeerJ">
        <title>Extensive microbial diversity within the chicken gut microbiome revealed by metagenomics and culture.</title>
        <authorList>
            <person name="Gilroy R."/>
            <person name="Ravi A."/>
            <person name="Getino M."/>
            <person name="Pursley I."/>
            <person name="Horton D.L."/>
            <person name="Alikhan N.F."/>
            <person name="Baker D."/>
            <person name="Gharbi K."/>
            <person name="Hall N."/>
            <person name="Watson M."/>
            <person name="Adriaenssens E.M."/>
            <person name="Foster-Nyarko E."/>
            <person name="Jarju S."/>
            <person name="Secka A."/>
            <person name="Antonio M."/>
            <person name="Oren A."/>
            <person name="Chaudhuri R.R."/>
            <person name="La Ragione R."/>
            <person name="Hildebrand F."/>
            <person name="Pallen M.J."/>
        </authorList>
    </citation>
    <scope>NUCLEOTIDE SEQUENCE</scope>
    <source>
        <strain evidence="9">CHK189-11263</strain>
    </source>
</reference>
<feature type="transmembrane region" description="Helical" evidence="7">
    <location>
        <begin position="111"/>
        <end position="130"/>
    </location>
</feature>
<dbReference type="Pfam" id="PF00884">
    <property type="entry name" value="Sulfatase"/>
    <property type="match status" value="1"/>
</dbReference>
<dbReference type="InterPro" id="IPR050448">
    <property type="entry name" value="OpgB/LTA_synthase_biosynth"/>
</dbReference>
<dbReference type="PANTHER" id="PTHR47371:SF3">
    <property type="entry name" value="PHOSPHOGLYCEROL TRANSFERASE I"/>
    <property type="match status" value="1"/>
</dbReference>
<evidence type="ECO:0000256" key="3">
    <source>
        <dbReference type="ARBA" id="ARBA00022475"/>
    </source>
</evidence>
<dbReference type="Gene3D" id="3.40.720.10">
    <property type="entry name" value="Alkaline Phosphatase, subunit A"/>
    <property type="match status" value="1"/>
</dbReference>
<evidence type="ECO:0000259" key="8">
    <source>
        <dbReference type="Pfam" id="PF00884"/>
    </source>
</evidence>
<dbReference type="Proteomes" id="UP000824208">
    <property type="component" value="Unassembled WGS sequence"/>
</dbReference>
<proteinExistence type="predicted"/>
<comment type="subcellular location">
    <subcellularLocation>
        <location evidence="1">Cell membrane</location>
        <topology evidence="1">Multi-pass membrane protein</topology>
    </subcellularLocation>
</comment>
<evidence type="ECO:0000256" key="4">
    <source>
        <dbReference type="ARBA" id="ARBA00022692"/>
    </source>
</evidence>
<feature type="transmembrane region" description="Helical" evidence="7">
    <location>
        <begin position="142"/>
        <end position="165"/>
    </location>
</feature>
<dbReference type="SUPFAM" id="SSF53649">
    <property type="entry name" value="Alkaline phosphatase-like"/>
    <property type="match status" value="1"/>
</dbReference>
<feature type="domain" description="Sulfatase N-terminal" evidence="8">
    <location>
        <begin position="227"/>
        <end position="533"/>
    </location>
</feature>
<comment type="pathway">
    <text evidence="2">Cell wall biogenesis; lipoteichoic acid biosynthesis.</text>
</comment>